<dbReference type="AlphaFoldDB" id="A0A0F9I3M3"/>
<evidence type="ECO:0000313" key="1">
    <source>
        <dbReference type="EMBL" id="KKM22102.1"/>
    </source>
</evidence>
<dbReference type="EMBL" id="LAZR01013406">
    <property type="protein sequence ID" value="KKM22102.1"/>
    <property type="molecule type" value="Genomic_DNA"/>
</dbReference>
<accession>A0A0F9I3M3</accession>
<reference evidence="1" key="1">
    <citation type="journal article" date="2015" name="Nature">
        <title>Complex archaea that bridge the gap between prokaryotes and eukaryotes.</title>
        <authorList>
            <person name="Spang A."/>
            <person name="Saw J.H."/>
            <person name="Jorgensen S.L."/>
            <person name="Zaremba-Niedzwiedzka K."/>
            <person name="Martijn J."/>
            <person name="Lind A.E."/>
            <person name="van Eijk R."/>
            <person name="Schleper C."/>
            <person name="Guy L."/>
            <person name="Ettema T.J."/>
        </authorList>
    </citation>
    <scope>NUCLEOTIDE SEQUENCE</scope>
</reference>
<proteinExistence type="predicted"/>
<organism evidence="1">
    <name type="scientific">marine sediment metagenome</name>
    <dbReference type="NCBI Taxonomy" id="412755"/>
    <lineage>
        <taxon>unclassified sequences</taxon>
        <taxon>metagenomes</taxon>
        <taxon>ecological metagenomes</taxon>
    </lineage>
</organism>
<gene>
    <name evidence="1" type="ORF">LCGC14_1628770</name>
</gene>
<protein>
    <submittedName>
        <fullName evidence="1">Uncharacterized protein</fullName>
    </submittedName>
</protein>
<comment type="caution">
    <text evidence="1">The sequence shown here is derived from an EMBL/GenBank/DDBJ whole genome shotgun (WGS) entry which is preliminary data.</text>
</comment>
<name>A0A0F9I3M3_9ZZZZ</name>
<sequence length="57" mass="6880">MSKKKYQRLIDDRDNVRNAMARAVIRNDKEAEDCLKGHLTWLDKKIKRLGKKLRRQK</sequence>